<keyword evidence="1" id="KW-0732">Signal</keyword>
<organism evidence="2 3">
    <name type="scientific">Effrenium voratum</name>
    <dbReference type="NCBI Taxonomy" id="2562239"/>
    <lineage>
        <taxon>Eukaryota</taxon>
        <taxon>Sar</taxon>
        <taxon>Alveolata</taxon>
        <taxon>Dinophyceae</taxon>
        <taxon>Suessiales</taxon>
        <taxon>Symbiodiniaceae</taxon>
        <taxon>Effrenium</taxon>
    </lineage>
</organism>
<proteinExistence type="predicted"/>
<feature type="chain" id="PRO_5041399614" evidence="1">
    <location>
        <begin position="17"/>
        <end position="237"/>
    </location>
</feature>
<evidence type="ECO:0000313" key="2">
    <source>
        <dbReference type="EMBL" id="CAJ1409534.1"/>
    </source>
</evidence>
<keyword evidence="3" id="KW-1185">Reference proteome</keyword>
<name>A0AA36NJI2_9DINO</name>
<protein>
    <submittedName>
        <fullName evidence="2">Uncharacterized protein</fullName>
    </submittedName>
</protein>
<feature type="signal peptide" evidence="1">
    <location>
        <begin position="1"/>
        <end position="16"/>
    </location>
</feature>
<evidence type="ECO:0000256" key="1">
    <source>
        <dbReference type="SAM" id="SignalP"/>
    </source>
</evidence>
<comment type="caution">
    <text evidence="2">The sequence shown here is derived from an EMBL/GenBank/DDBJ whole genome shotgun (WGS) entry which is preliminary data.</text>
</comment>
<dbReference type="Proteomes" id="UP001178507">
    <property type="component" value="Unassembled WGS sequence"/>
</dbReference>
<dbReference type="AlphaFoldDB" id="A0AA36NJI2"/>
<reference evidence="2" key="1">
    <citation type="submission" date="2023-08" db="EMBL/GenBank/DDBJ databases">
        <authorList>
            <person name="Chen Y."/>
            <person name="Shah S."/>
            <person name="Dougan E. K."/>
            <person name="Thang M."/>
            <person name="Chan C."/>
        </authorList>
    </citation>
    <scope>NUCLEOTIDE SEQUENCE</scope>
</reference>
<accession>A0AA36NJI2</accession>
<sequence>MVSLLQVVSALALSAAMRPTHNLTEEAGDHLCCCQRWNPPVEICAKDNQAFAKVNLIDGVVEEPPWFNASITVHETWKWKFGGEILKEERTTTYFQLHYLGELEPPGGLGLGNPKFADFFYTEYQYHEKQGLNAKGADDFRHCTDRTYECSCEFFEGQERKDCEKSPAEHCGTYLSDCGQWVTLNKCTLSSDNSMKLMHKNSNQRVGTCFDKKTLKTKYMRAQCPEEHDKCDCNDKC</sequence>
<evidence type="ECO:0000313" key="3">
    <source>
        <dbReference type="Proteomes" id="UP001178507"/>
    </source>
</evidence>
<gene>
    <name evidence="2" type="ORF">EVOR1521_LOCUS30610</name>
</gene>
<dbReference type="EMBL" id="CAUJNA010003772">
    <property type="protein sequence ID" value="CAJ1409534.1"/>
    <property type="molecule type" value="Genomic_DNA"/>
</dbReference>